<gene>
    <name evidence="2" type="ORF">BLX24_17920</name>
</gene>
<dbReference type="GO" id="GO:0006313">
    <property type="term" value="P:DNA transposition"/>
    <property type="evidence" value="ECO:0007669"/>
    <property type="project" value="InterPro"/>
</dbReference>
<dbReference type="Gene3D" id="3.30.70.1290">
    <property type="entry name" value="Transposase IS200-like"/>
    <property type="match status" value="1"/>
</dbReference>
<organism evidence="2 3">
    <name type="scientific">Arsenicibacter rosenii</name>
    <dbReference type="NCBI Taxonomy" id="1750698"/>
    <lineage>
        <taxon>Bacteria</taxon>
        <taxon>Pseudomonadati</taxon>
        <taxon>Bacteroidota</taxon>
        <taxon>Cytophagia</taxon>
        <taxon>Cytophagales</taxon>
        <taxon>Spirosomataceae</taxon>
        <taxon>Arsenicibacter</taxon>
    </lineage>
</organism>
<dbReference type="EMBL" id="MORL01000009">
    <property type="protein sequence ID" value="OIN57966.1"/>
    <property type="molecule type" value="Genomic_DNA"/>
</dbReference>
<dbReference type="InterPro" id="IPR036515">
    <property type="entry name" value="Transposase_17_sf"/>
</dbReference>
<accession>A0A1S2VIB7</accession>
<dbReference type="PANTHER" id="PTHR34322">
    <property type="entry name" value="TRANSPOSASE, Y1_TNP DOMAIN-CONTAINING"/>
    <property type="match status" value="1"/>
</dbReference>
<dbReference type="GO" id="GO:0004803">
    <property type="term" value="F:transposase activity"/>
    <property type="evidence" value="ECO:0007669"/>
    <property type="project" value="InterPro"/>
</dbReference>
<name>A0A1S2VIB7_9BACT</name>
<protein>
    <recommendedName>
        <fullName evidence="1">Transposase IS200-like domain-containing protein</fullName>
    </recommendedName>
</protein>
<dbReference type="GO" id="GO:0003677">
    <property type="term" value="F:DNA binding"/>
    <property type="evidence" value="ECO:0007669"/>
    <property type="project" value="InterPro"/>
</dbReference>
<evidence type="ECO:0000259" key="1">
    <source>
        <dbReference type="SMART" id="SM01321"/>
    </source>
</evidence>
<dbReference type="Proteomes" id="UP000181790">
    <property type="component" value="Unassembled WGS sequence"/>
</dbReference>
<evidence type="ECO:0000313" key="2">
    <source>
        <dbReference type="EMBL" id="OIN57966.1"/>
    </source>
</evidence>
<dbReference type="RefSeq" id="WP_071504556.1">
    <property type="nucleotide sequence ID" value="NZ_MORL01000009.1"/>
</dbReference>
<reference evidence="2 3" key="1">
    <citation type="submission" date="2016-10" db="EMBL/GenBank/DDBJ databases">
        <title>Arsenicibacter rosenii gen. nov., sp. nov., an efficient arsenic-methylating bacterium isolated from an arsenic-contaminated paddy soil.</title>
        <authorList>
            <person name="Huang K."/>
        </authorList>
    </citation>
    <scope>NUCLEOTIDE SEQUENCE [LARGE SCALE GENOMIC DNA]</scope>
    <source>
        <strain evidence="2 3">SM-1</strain>
    </source>
</reference>
<evidence type="ECO:0000313" key="3">
    <source>
        <dbReference type="Proteomes" id="UP000181790"/>
    </source>
</evidence>
<sequence length="158" mass="18292">MRKVRQAFGGHVSILAYCLMPNHFHFLIRTEDEFRCNDFLNSYRLLLSSYTRAINKQEGRTGSLFQQNSKAKLLGGSDYAFTCFCYIHQNPLRAGLVNQLHEWEFSSFMDYVGIRGGTLCNKELCRSIIEISEEPDTFIKESYLAIPDEVVRDIFIKS</sequence>
<keyword evidence="3" id="KW-1185">Reference proteome</keyword>
<dbReference type="Pfam" id="PF01797">
    <property type="entry name" value="Y1_Tnp"/>
    <property type="match status" value="1"/>
</dbReference>
<dbReference type="SUPFAM" id="SSF143422">
    <property type="entry name" value="Transposase IS200-like"/>
    <property type="match status" value="1"/>
</dbReference>
<comment type="caution">
    <text evidence="2">The sequence shown here is derived from an EMBL/GenBank/DDBJ whole genome shotgun (WGS) entry which is preliminary data.</text>
</comment>
<dbReference type="PANTHER" id="PTHR34322:SF2">
    <property type="entry name" value="TRANSPOSASE IS200-LIKE DOMAIN-CONTAINING PROTEIN"/>
    <property type="match status" value="1"/>
</dbReference>
<dbReference type="SMART" id="SM01321">
    <property type="entry name" value="Y1_Tnp"/>
    <property type="match status" value="1"/>
</dbReference>
<proteinExistence type="predicted"/>
<feature type="domain" description="Transposase IS200-like" evidence="1">
    <location>
        <begin position="7"/>
        <end position="90"/>
    </location>
</feature>
<dbReference type="AlphaFoldDB" id="A0A1S2VIB7"/>
<dbReference type="InterPro" id="IPR002686">
    <property type="entry name" value="Transposase_17"/>
</dbReference>